<evidence type="ECO:0000313" key="5">
    <source>
        <dbReference type="Proteomes" id="UP000604730"/>
    </source>
</evidence>
<organism evidence="4 5">
    <name type="scientific">Catonella massiliensis</name>
    <dbReference type="NCBI Taxonomy" id="2799636"/>
    <lineage>
        <taxon>Bacteria</taxon>
        <taxon>Bacillati</taxon>
        <taxon>Bacillota</taxon>
        <taxon>Clostridia</taxon>
        <taxon>Lachnospirales</taxon>
        <taxon>Lachnospiraceae</taxon>
        <taxon>Catonella</taxon>
    </lineage>
</organism>
<dbReference type="Gene3D" id="2.60.40.10">
    <property type="entry name" value="Immunoglobulins"/>
    <property type="match status" value="1"/>
</dbReference>
<reference evidence="4 5" key="1">
    <citation type="submission" date="2021-01" db="EMBL/GenBank/DDBJ databases">
        <title>Isolation and description of Catonella massiliensis sp. nov., a novel Catonella species, isolated from a stable periodontitis subject.</title>
        <authorList>
            <person name="Antezack A."/>
            <person name="Boxberger M."/>
            <person name="La Scola B."/>
            <person name="Monnet-Corti V."/>
        </authorList>
    </citation>
    <scope>NUCLEOTIDE SEQUENCE [LARGE SCALE GENOMIC DNA]</scope>
    <source>
        <strain evidence="4 5">Marseille-Q4567</strain>
    </source>
</reference>
<sequence>MSKLKRNLIISGVSFVILLILLGLSAFITAPLKSVMTVEAGTPDLKQTDFYKNPEIYEFLLSHHIPLINCKMVTPLKDIPLDKPGEYPVQFLVNGNINTTLLTVEDTESPVIIAKEVVIAAGDSCKKEDFIEKVEDATKSKVKESGLSEYKGEAGIYKITLTATDIAGNVSEEVTHLYVLDVREKLTVELGTTSLPADRFIKSDKTGIKLTYGKKFNINKALQKSGKYTVPIRALVKKNEKEIKLTLVVKDTKAPVIKGARDLTIYIGSPFSYREGVSVTDNQPGGTALLVDASKVNPRKEGVYKVTYRSEDKAGNKTSKSVKVTVKKSSKSHAKEVAKYVKETLAEITNKNMTELEKLDKIFEFCHTKISYTGYSDKSDAIEAAYNGFRTHTGDCFTYFAVSEALITGAGFENIMVTRDGKGSDHFWNLIKYKDKWYHFDACPLAGAGSFKAFMLGDLELAKFDEEYGKVNSANKDYYNFEKSAYPKRAEHGVKED</sequence>
<dbReference type="InterPro" id="IPR002931">
    <property type="entry name" value="Transglutaminase-like"/>
</dbReference>
<evidence type="ECO:0000259" key="2">
    <source>
        <dbReference type="Pfam" id="PF01841"/>
    </source>
</evidence>
<keyword evidence="1" id="KW-0812">Transmembrane</keyword>
<dbReference type="SUPFAM" id="SSF54001">
    <property type="entry name" value="Cysteine proteinases"/>
    <property type="match status" value="1"/>
</dbReference>
<accession>A0ABS1IZZ0</accession>
<dbReference type="RefSeq" id="WP_208428940.1">
    <property type="nucleotide sequence ID" value="NZ_JAEPRJ010000001.1"/>
</dbReference>
<feature type="domain" description="Pesticidal crystal protein Cry22Aa Ig-like" evidence="3">
    <location>
        <begin position="257"/>
        <end position="326"/>
    </location>
</feature>
<evidence type="ECO:0000259" key="3">
    <source>
        <dbReference type="Pfam" id="PF16403"/>
    </source>
</evidence>
<dbReference type="Proteomes" id="UP000604730">
    <property type="component" value="Unassembled WGS sequence"/>
</dbReference>
<keyword evidence="1" id="KW-0472">Membrane</keyword>
<evidence type="ECO:0000256" key="1">
    <source>
        <dbReference type="SAM" id="Phobius"/>
    </source>
</evidence>
<dbReference type="Gene3D" id="3.10.620.30">
    <property type="match status" value="1"/>
</dbReference>
<evidence type="ECO:0000313" key="4">
    <source>
        <dbReference type="EMBL" id="MBK5897461.1"/>
    </source>
</evidence>
<proteinExistence type="predicted"/>
<feature type="transmembrane region" description="Helical" evidence="1">
    <location>
        <begin position="7"/>
        <end position="28"/>
    </location>
</feature>
<dbReference type="Pfam" id="PF16403">
    <property type="entry name" value="Bact_surface_Ig-like"/>
    <property type="match status" value="1"/>
</dbReference>
<dbReference type="InterPro" id="IPR038765">
    <property type="entry name" value="Papain-like_cys_pep_sf"/>
</dbReference>
<dbReference type="EMBL" id="JAEPRJ010000001">
    <property type="protein sequence ID" value="MBK5897461.1"/>
    <property type="molecule type" value="Genomic_DNA"/>
</dbReference>
<dbReference type="Pfam" id="PF01841">
    <property type="entry name" value="Transglut_core"/>
    <property type="match status" value="1"/>
</dbReference>
<dbReference type="InterPro" id="IPR013783">
    <property type="entry name" value="Ig-like_fold"/>
</dbReference>
<comment type="caution">
    <text evidence="4">The sequence shown here is derived from an EMBL/GenBank/DDBJ whole genome shotgun (WGS) entry which is preliminary data.</text>
</comment>
<keyword evidence="1" id="KW-1133">Transmembrane helix</keyword>
<gene>
    <name evidence="4" type="ORF">JJN12_06680</name>
</gene>
<name>A0ABS1IZZ0_9FIRM</name>
<dbReference type="InterPro" id="IPR032179">
    <property type="entry name" value="Cry22Aa_Ig-like"/>
</dbReference>
<feature type="domain" description="Transglutaminase-like" evidence="2">
    <location>
        <begin position="344"/>
        <end position="442"/>
    </location>
</feature>
<keyword evidence="5" id="KW-1185">Reference proteome</keyword>
<protein>
    <submittedName>
        <fullName evidence="4">Transglutaminase domain-containing protein</fullName>
    </submittedName>
</protein>